<protein>
    <submittedName>
        <fullName evidence="1">Uncharacterized protein</fullName>
    </submittedName>
</protein>
<gene>
    <name evidence="1" type="ORF">EI684_23205</name>
</gene>
<proteinExistence type="predicted"/>
<comment type="caution">
    <text evidence="1">The sequence shown here is derived from an EMBL/GenBank/DDBJ whole genome shotgun (WGS) entry which is preliminary data.</text>
</comment>
<evidence type="ECO:0000313" key="2">
    <source>
        <dbReference type="Proteomes" id="UP000280307"/>
    </source>
</evidence>
<evidence type="ECO:0000313" key="1">
    <source>
        <dbReference type="EMBL" id="RRR65425.1"/>
    </source>
</evidence>
<organism evidence="1 2">
    <name type="scientific">Candidatus Viridilinea halotolerans</name>
    <dbReference type="NCBI Taxonomy" id="2491704"/>
    <lineage>
        <taxon>Bacteria</taxon>
        <taxon>Bacillati</taxon>
        <taxon>Chloroflexota</taxon>
        <taxon>Chloroflexia</taxon>
        <taxon>Chloroflexales</taxon>
        <taxon>Chloroflexineae</taxon>
        <taxon>Oscillochloridaceae</taxon>
        <taxon>Candidatus Viridilinea</taxon>
    </lineage>
</organism>
<reference evidence="1 2" key="1">
    <citation type="submission" date="2018-12" db="EMBL/GenBank/DDBJ databases">
        <title>Genome Sequence of Candidatus Viridilinea halotolerans isolated from saline sulfide-rich spring.</title>
        <authorList>
            <person name="Grouzdev D.S."/>
            <person name="Burganskaya E.I."/>
            <person name="Krutkina M.S."/>
            <person name="Sukhacheva M.V."/>
            <person name="Gorlenko V.M."/>
        </authorList>
    </citation>
    <scope>NUCLEOTIDE SEQUENCE [LARGE SCALE GENOMIC DNA]</scope>
    <source>
        <strain evidence="1">Chok-6</strain>
    </source>
</reference>
<dbReference type="EMBL" id="RSAS01000956">
    <property type="protein sequence ID" value="RRR65425.1"/>
    <property type="molecule type" value="Genomic_DNA"/>
</dbReference>
<name>A0A426TQC2_9CHLR</name>
<accession>A0A426TQC2</accession>
<sequence>MVHSAIILLVKRKDFVSANTSWTRVVGFDKLSQRPVGLVAELAEASLSKPRAAPSQAQRFFALTRF</sequence>
<dbReference type="Proteomes" id="UP000280307">
    <property type="component" value="Unassembled WGS sequence"/>
</dbReference>
<dbReference type="AlphaFoldDB" id="A0A426TQC2"/>